<feature type="binding site" evidence="11">
    <location>
        <position position="505"/>
    </location>
    <ligand>
        <name>Zn(2+)</name>
        <dbReference type="ChEBI" id="CHEBI:29105"/>
        <label>2</label>
    </ligand>
</feature>
<name>A0A6N6N5L3_9BACT</name>
<feature type="binding site" evidence="11">
    <location>
        <position position="520"/>
    </location>
    <ligand>
        <name>Zn(2+)</name>
        <dbReference type="ChEBI" id="CHEBI:29105"/>
        <label>2</label>
    </ligand>
</feature>
<dbReference type="InterPro" id="IPR005259">
    <property type="entry name" value="PriA"/>
</dbReference>
<dbReference type="GO" id="GO:0006270">
    <property type="term" value="P:DNA replication initiation"/>
    <property type="evidence" value="ECO:0007669"/>
    <property type="project" value="TreeGrafter"/>
</dbReference>
<evidence type="ECO:0000256" key="11">
    <source>
        <dbReference type="HAMAP-Rule" id="MF_00983"/>
    </source>
</evidence>
<dbReference type="Gene3D" id="3.40.1440.60">
    <property type="entry name" value="PriA, 3(prime) DNA-binding domain"/>
    <property type="match status" value="1"/>
</dbReference>
<accession>A0A6N6N5L3</accession>
<organism evidence="14 15">
    <name type="scientific">Pseudodesulfovibrio senegalensis</name>
    <dbReference type="NCBI Taxonomy" id="1721087"/>
    <lineage>
        <taxon>Bacteria</taxon>
        <taxon>Pseudomonadati</taxon>
        <taxon>Thermodesulfobacteriota</taxon>
        <taxon>Desulfovibrionia</taxon>
        <taxon>Desulfovibrionales</taxon>
        <taxon>Desulfovibrionaceae</taxon>
    </lineage>
</organism>
<dbReference type="Pfam" id="PF17764">
    <property type="entry name" value="PriA_3primeBD"/>
    <property type="match status" value="1"/>
</dbReference>
<dbReference type="PANTHER" id="PTHR30580:SF0">
    <property type="entry name" value="PRIMOSOMAL PROTEIN N"/>
    <property type="match status" value="1"/>
</dbReference>
<dbReference type="SMART" id="SM00490">
    <property type="entry name" value="HELICc"/>
    <property type="match status" value="1"/>
</dbReference>
<dbReference type="SMART" id="SM00487">
    <property type="entry name" value="DEXDc"/>
    <property type="match status" value="1"/>
</dbReference>
<proteinExistence type="inferred from homology"/>
<dbReference type="InterPro" id="IPR011545">
    <property type="entry name" value="DEAD/DEAH_box_helicase_dom"/>
</dbReference>
<dbReference type="GO" id="GO:0008270">
    <property type="term" value="F:zinc ion binding"/>
    <property type="evidence" value="ECO:0007669"/>
    <property type="project" value="UniProtKB-UniRule"/>
</dbReference>
<dbReference type="SUPFAM" id="SSF52540">
    <property type="entry name" value="P-loop containing nucleoside triphosphate hydrolases"/>
    <property type="match status" value="1"/>
</dbReference>
<keyword evidence="7 11" id="KW-0862">Zinc</keyword>
<comment type="catalytic activity">
    <reaction evidence="11">
        <text>Couples ATP hydrolysis with the unwinding of duplex DNA by translocating in the 3'-5' direction.</text>
        <dbReference type="EC" id="5.6.2.4"/>
    </reaction>
</comment>
<dbReference type="HAMAP" id="MF_00983">
    <property type="entry name" value="PriA"/>
    <property type="match status" value="1"/>
</dbReference>
<keyword evidence="5 11" id="KW-0378">Hydrolase</keyword>
<evidence type="ECO:0000256" key="6">
    <source>
        <dbReference type="ARBA" id="ARBA00022806"/>
    </source>
</evidence>
<comment type="subunit">
    <text evidence="11">Component of the replication restart primosome.</text>
</comment>
<dbReference type="InterPro" id="IPR001650">
    <property type="entry name" value="Helicase_C-like"/>
</dbReference>
<dbReference type="GO" id="GO:0003677">
    <property type="term" value="F:DNA binding"/>
    <property type="evidence" value="ECO:0007669"/>
    <property type="project" value="UniProtKB-UniRule"/>
</dbReference>
<sequence>MKEFWHVILASPPYQSLTYGLPDYFPDPLPGMRVLVPLGRGHRVGIVSGAASAAPAGVRVKPMLWPLEHKPVLDDHYMSLVRTLAARNMEPEGRVLENLLPHGMRKASVSLHVERDSASSPFPATLKPPALAAMDESARQQLMDLWHSGKMRARFNIKKDEQERFVRLLVDPPWPVRPNARRQINLLEHLFDKGPQSLHALKYSLGNWAADTALRLETAGLLNVGALTSDMIDLVDSVQCEAEAPDFTHELTREQQGAFETLSTALNTGQAATHLVHGVTGSGKTYLYLRLAAQCLEAGRSVMLLAPEVALACQLAKAAAAAFPGRKIYFHHGYQSPRKRESTFMELADSDQAAVVVGTRSSLFLPVRNVGLVVLDEEHDESYKQEERMPYQAKEVAWFRARLWGALMILGSATPDVKTYHAAKQGGVPVSVLRDRIGTSVLPEVSLVAMDGKKDREQPFAPQTVQALQRVVEAGEQAIVMLNRRGYAPLMYCVDCAQVVRCPDCEVGMTFHKGRERVVCHYCGRHQSYPLLCSKCGGGNFIPMGEGTERLEEQLEAMLPDGTGILRLDRDSTRRQERMEEILDEFGRGEAQILVGTQMLSKGHHFPGVTLVVVTDGDLGLNLPDYRASERTFQLLVQVAGRAGRGTRSGKVLIQTRNPGHPIWQEVLAADYEGFFAREIEKRRSFGYPPFSKLGLIRMSFPADWEQGARTVMEFSAHLRTLAARLDVVVLGPAPAPLAMLRGRRRFNCLLKAGDWPAVRQLFAALRDANPATAKIRMSLDLDPVSML</sequence>
<comment type="cofactor">
    <cofactor evidence="11">
        <name>Zn(2+)</name>
        <dbReference type="ChEBI" id="CHEBI:29105"/>
    </cofactor>
    <text evidence="11">Binds 2 zinc ions per subunit.</text>
</comment>
<evidence type="ECO:0000256" key="3">
    <source>
        <dbReference type="ARBA" id="ARBA00022723"/>
    </source>
</evidence>
<dbReference type="GO" id="GO:0043138">
    <property type="term" value="F:3'-5' DNA helicase activity"/>
    <property type="evidence" value="ECO:0007669"/>
    <property type="project" value="UniProtKB-EC"/>
</dbReference>
<feature type="domain" description="Helicase C-terminal" evidence="13">
    <location>
        <begin position="528"/>
        <end position="683"/>
    </location>
</feature>
<evidence type="ECO:0000256" key="8">
    <source>
        <dbReference type="ARBA" id="ARBA00022840"/>
    </source>
</evidence>
<feature type="binding site" evidence="11">
    <location>
        <position position="502"/>
    </location>
    <ligand>
        <name>Zn(2+)</name>
        <dbReference type="ChEBI" id="CHEBI:29105"/>
        <label>2</label>
    </ligand>
</feature>
<dbReference type="PANTHER" id="PTHR30580">
    <property type="entry name" value="PRIMOSOMAL PROTEIN N"/>
    <property type="match status" value="1"/>
</dbReference>
<dbReference type="InterPro" id="IPR014001">
    <property type="entry name" value="Helicase_ATP-bd"/>
</dbReference>
<keyword evidence="1 11" id="KW-0639">Primosome</keyword>
<dbReference type="InterPro" id="IPR042115">
    <property type="entry name" value="PriA_3primeBD_sf"/>
</dbReference>
<dbReference type="Pfam" id="PF00270">
    <property type="entry name" value="DEAD"/>
    <property type="match status" value="1"/>
</dbReference>
<dbReference type="Pfam" id="PF18319">
    <property type="entry name" value="Zn_ribbon_PriA"/>
    <property type="match status" value="1"/>
</dbReference>
<dbReference type="EMBL" id="WAIE01000001">
    <property type="protein sequence ID" value="KAB1443472.1"/>
    <property type="molecule type" value="Genomic_DNA"/>
</dbReference>
<feature type="binding site" evidence="11">
    <location>
        <position position="523"/>
    </location>
    <ligand>
        <name>Zn(2+)</name>
        <dbReference type="ChEBI" id="CHEBI:29105"/>
        <label>2</label>
    </ligand>
</feature>
<dbReference type="InterPro" id="IPR027417">
    <property type="entry name" value="P-loop_NTPase"/>
</dbReference>
<feature type="binding site" evidence="11">
    <location>
        <position position="536"/>
    </location>
    <ligand>
        <name>Zn(2+)</name>
        <dbReference type="ChEBI" id="CHEBI:29105"/>
        <label>1</label>
    </ligand>
</feature>
<dbReference type="InterPro" id="IPR041222">
    <property type="entry name" value="PriA_3primeBD"/>
</dbReference>
<dbReference type="GO" id="GO:0005524">
    <property type="term" value="F:ATP binding"/>
    <property type="evidence" value="ECO:0007669"/>
    <property type="project" value="UniProtKB-UniRule"/>
</dbReference>
<evidence type="ECO:0000256" key="4">
    <source>
        <dbReference type="ARBA" id="ARBA00022741"/>
    </source>
</evidence>
<keyword evidence="6 11" id="KW-0347">Helicase</keyword>
<keyword evidence="3 11" id="KW-0479">Metal-binding</keyword>
<dbReference type="EC" id="5.6.2.4" evidence="11"/>
<dbReference type="AlphaFoldDB" id="A0A6N6N5L3"/>
<dbReference type="NCBIfam" id="TIGR00595">
    <property type="entry name" value="priA"/>
    <property type="match status" value="1"/>
</dbReference>
<dbReference type="Proteomes" id="UP000438699">
    <property type="component" value="Unassembled WGS sequence"/>
</dbReference>
<evidence type="ECO:0000259" key="12">
    <source>
        <dbReference type="PROSITE" id="PS51192"/>
    </source>
</evidence>
<dbReference type="GO" id="GO:0006310">
    <property type="term" value="P:DNA recombination"/>
    <property type="evidence" value="ECO:0007669"/>
    <property type="project" value="InterPro"/>
</dbReference>
<keyword evidence="10 11" id="KW-0413">Isomerase</keyword>
<dbReference type="GO" id="GO:0006269">
    <property type="term" value="P:DNA replication, synthesis of primer"/>
    <property type="evidence" value="ECO:0007669"/>
    <property type="project" value="UniProtKB-KW"/>
</dbReference>
<dbReference type="InterPro" id="IPR040498">
    <property type="entry name" value="PriA_CRR"/>
</dbReference>
<dbReference type="Gene3D" id="3.40.50.300">
    <property type="entry name" value="P-loop containing nucleotide triphosphate hydrolases"/>
    <property type="match status" value="2"/>
</dbReference>
<keyword evidence="15" id="KW-1185">Reference proteome</keyword>
<comment type="catalytic activity">
    <reaction evidence="11">
        <text>ATP + H2O = ADP + phosphate + H(+)</text>
        <dbReference type="Rhea" id="RHEA:13065"/>
        <dbReference type="ChEBI" id="CHEBI:15377"/>
        <dbReference type="ChEBI" id="CHEBI:15378"/>
        <dbReference type="ChEBI" id="CHEBI:30616"/>
        <dbReference type="ChEBI" id="CHEBI:43474"/>
        <dbReference type="ChEBI" id="CHEBI:456216"/>
        <dbReference type="EC" id="5.6.2.4"/>
    </reaction>
</comment>
<comment type="similarity">
    <text evidence="11">Belongs to the helicase family. PriA subfamily.</text>
</comment>
<reference evidence="14 15" key="1">
    <citation type="journal article" date="2017" name="Int. J. Syst. Evol. Microbiol.">
        <title>Desulfovibrio senegalensis sp. nov., a mesophilic sulfate reducer isolated from marine sediment.</title>
        <authorList>
            <person name="Thioye A."/>
            <person name="Gam Z.B.A."/>
            <person name="Mbengue M."/>
            <person name="Cayol J.L."/>
            <person name="Joseph-Bartoli M."/>
            <person name="Toure-Kane C."/>
            <person name="Labat M."/>
        </authorList>
    </citation>
    <scope>NUCLEOTIDE SEQUENCE [LARGE SCALE GENOMIC DNA]</scope>
    <source>
        <strain evidence="14 15">DSM 101509</strain>
    </source>
</reference>
<dbReference type="PROSITE" id="PS51192">
    <property type="entry name" value="HELICASE_ATP_BIND_1"/>
    <property type="match status" value="1"/>
</dbReference>
<feature type="binding site" evidence="11">
    <location>
        <position position="533"/>
    </location>
    <ligand>
        <name>Zn(2+)</name>
        <dbReference type="ChEBI" id="CHEBI:29105"/>
        <label>1</label>
    </ligand>
</feature>
<evidence type="ECO:0000313" key="15">
    <source>
        <dbReference type="Proteomes" id="UP000438699"/>
    </source>
</evidence>
<dbReference type="GO" id="GO:1990077">
    <property type="term" value="C:primosome complex"/>
    <property type="evidence" value="ECO:0007669"/>
    <property type="project" value="UniProtKB-UniRule"/>
</dbReference>
<feature type="domain" description="Helicase ATP-binding" evidence="12">
    <location>
        <begin position="265"/>
        <end position="433"/>
    </location>
</feature>
<comment type="function">
    <text evidence="11">Initiates the restart of stalled replication forks, which reloads the replicative helicase on sites other than the origin of replication. Recognizes and binds to abandoned replication forks and remodels them to uncover a helicase loading site. Promotes assembly of the primosome at these replication forks.</text>
</comment>
<evidence type="ECO:0000256" key="7">
    <source>
        <dbReference type="ARBA" id="ARBA00022833"/>
    </source>
</evidence>
<keyword evidence="8 11" id="KW-0067">ATP-binding</keyword>
<protein>
    <recommendedName>
        <fullName evidence="11">Replication restart protein PriA</fullName>
    </recommendedName>
    <alternativeName>
        <fullName evidence="11">ATP-dependent DNA helicase PriA</fullName>
        <ecNumber evidence="11">5.6.2.4</ecNumber>
    </alternativeName>
    <alternativeName>
        <fullName evidence="11">DNA 3'-5' helicase PriA</fullName>
    </alternativeName>
</protein>
<evidence type="ECO:0000256" key="10">
    <source>
        <dbReference type="ARBA" id="ARBA00023235"/>
    </source>
</evidence>
<dbReference type="CDD" id="cd18804">
    <property type="entry name" value="SF2_C_priA"/>
    <property type="match status" value="1"/>
</dbReference>
<dbReference type="GO" id="GO:0016787">
    <property type="term" value="F:hydrolase activity"/>
    <property type="evidence" value="ECO:0007669"/>
    <property type="project" value="UniProtKB-KW"/>
</dbReference>
<evidence type="ECO:0000256" key="2">
    <source>
        <dbReference type="ARBA" id="ARBA00022705"/>
    </source>
</evidence>
<evidence type="ECO:0000256" key="5">
    <source>
        <dbReference type="ARBA" id="ARBA00022801"/>
    </source>
</evidence>
<dbReference type="Pfam" id="PF18074">
    <property type="entry name" value="PriA_C"/>
    <property type="match status" value="1"/>
</dbReference>
<dbReference type="InterPro" id="IPR041236">
    <property type="entry name" value="PriA_C"/>
</dbReference>
<feature type="binding site" evidence="11">
    <location>
        <position position="493"/>
    </location>
    <ligand>
        <name>Zn(2+)</name>
        <dbReference type="ChEBI" id="CHEBI:29105"/>
        <label>1</label>
    </ligand>
</feature>
<evidence type="ECO:0000256" key="9">
    <source>
        <dbReference type="ARBA" id="ARBA00023125"/>
    </source>
</evidence>
<dbReference type="GO" id="GO:0006302">
    <property type="term" value="P:double-strand break repair"/>
    <property type="evidence" value="ECO:0007669"/>
    <property type="project" value="InterPro"/>
</dbReference>
<evidence type="ECO:0000259" key="13">
    <source>
        <dbReference type="PROSITE" id="PS51194"/>
    </source>
</evidence>
<dbReference type="Pfam" id="PF00271">
    <property type="entry name" value="Helicase_C"/>
    <property type="match status" value="1"/>
</dbReference>
<keyword evidence="4 11" id="KW-0547">Nucleotide-binding</keyword>
<feature type="binding site" evidence="11">
    <location>
        <position position="496"/>
    </location>
    <ligand>
        <name>Zn(2+)</name>
        <dbReference type="ChEBI" id="CHEBI:29105"/>
        <label>1</label>
    </ligand>
</feature>
<dbReference type="RefSeq" id="WP_151149844.1">
    <property type="nucleotide sequence ID" value="NZ_WAIE01000001.1"/>
</dbReference>
<evidence type="ECO:0000256" key="1">
    <source>
        <dbReference type="ARBA" id="ARBA00022515"/>
    </source>
</evidence>
<keyword evidence="9 11" id="KW-0238">DNA-binding</keyword>
<dbReference type="PROSITE" id="PS51194">
    <property type="entry name" value="HELICASE_CTER"/>
    <property type="match status" value="1"/>
</dbReference>
<comment type="caution">
    <text evidence="14">The sequence shown here is derived from an EMBL/GenBank/DDBJ whole genome shotgun (WGS) entry which is preliminary data.</text>
</comment>
<evidence type="ECO:0000313" key="14">
    <source>
        <dbReference type="EMBL" id="KAB1443472.1"/>
    </source>
</evidence>
<keyword evidence="2 11" id="KW-0235">DNA replication</keyword>
<gene>
    <name evidence="11 14" type="primary">priA</name>
    <name evidence="14" type="ORF">F8A88_04275</name>
</gene>
<dbReference type="OrthoDB" id="9759544at2"/>